<feature type="region of interest" description="Disordered" evidence="1">
    <location>
        <begin position="154"/>
        <end position="184"/>
    </location>
</feature>
<accession>F0U8V7</accession>
<dbReference type="Proteomes" id="UP000008142">
    <property type="component" value="Unassembled WGS sequence"/>
</dbReference>
<reference evidence="4" key="1">
    <citation type="submission" date="2008-07" db="EMBL/GenBank/DDBJ databases">
        <title>Annotation of Ajellomyces capsulatus strain H88.</title>
        <authorList>
            <person name="Champion M."/>
            <person name="Cuomo C."/>
            <person name="Ma L.-J."/>
            <person name="Henn M.R."/>
            <person name="Sil A."/>
            <person name="Goldman B."/>
            <person name="Young S.K."/>
            <person name="Kodira C.D."/>
            <person name="Zeng Q."/>
            <person name="Koehrsen M."/>
            <person name="Alvarado L."/>
            <person name="Berlin A."/>
            <person name="Borenstein D."/>
            <person name="Chen Z."/>
            <person name="Engels R."/>
            <person name="Freedman E."/>
            <person name="Gellesch M."/>
            <person name="Goldberg J."/>
            <person name="Griggs A."/>
            <person name="Gujja S."/>
            <person name="Heiman D."/>
            <person name="Hepburn T."/>
            <person name="Howarth C."/>
            <person name="Jen D."/>
            <person name="Larson L."/>
            <person name="Lewis B."/>
            <person name="Mehta T."/>
            <person name="Park D."/>
            <person name="Pearson M."/>
            <person name="Roberts A."/>
            <person name="Saif S."/>
            <person name="Shea T."/>
            <person name="Shenoy N."/>
            <person name="Sisk P."/>
            <person name="Stolte C."/>
            <person name="Sykes S."/>
            <person name="Walk T."/>
            <person name="White J."/>
            <person name="Yandava C."/>
            <person name="Klein B."/>
            <person name="McEwen J.G."/>
            <person name="Puccia R."/>
            <person name="Goldman G.H."/>
            <person name="Felipe M.S."/>
            <person name="Nino-Vega G."/>
            <person name="San-Blas G."/>
            <person name="Taylor J."/>
            <person name="Mendoza L."/>
            <person name="Galagan J."/>
            <person name="Nusbaum C."/>
            <person name="Birren B."/>
        </authorList>
    </citation>
    <scope>NUCLEOTIDE SEQUENCE [LARGE SCALE GENOMIC DNA]</scope>
    <source>
        <strain evidence="4">H88</strain>
    </source>
</reference>
<keyword evidence="2" id="KW-1133">Transmembrane helix</keyword>
<feature type="transmembrane region" description="Helical" evidence="2">
    <location>
        <begin position="99"/>
        <end position="123"/>
    </location>
</feature>
<sequence>MTTGKLVSWCFRWLLLLILFRVSVFKAFLQKFYWDTGEKRPNDVDPRLRQGTKVKSPSGKLELMMETSQRCRRERRTLYFAGAKQMESRRSCRLPRKKWIVGCFLFGLVIRCFVGMTLFSPLFEGEEFSVVRNGIGRHNWKQWGIQLNTGEGRAGIGQEGRTEGEKPSQAAFLSMPPSTQLPIC</sequence>
<dbReference type="OrthoDB" id="10426097at2759"/>
<organism evidence="4">
    <name type="scientific">Ajellomyces capsulatus (strain H88)</name>
    <name type="common">Darling's disease fungus</name>
    <name type="synonym">Histoplasma capsulatum</name>
    <dbReference type="NCBI Taxonomy" id="544711"/>
    <lineage>
        <taxon>Eukaryota</taxon>
        <taxon>Fungi</taxon>
        <taxon>Dikarya</taxon>
        <taxon>Ascomycota</taxon>
        <taxon>Pezizomycotina</taxon>
        <taxon>Eurotiomycetes</taxon>
        <taxon>Eurotiomycetidae</taxon>
        <taxon>Onygenales</taxon>
        <taxon>Ajellomycetaceae</taxon>
        <taxon>Histoplasma</taxon>
    </lineage>
</organism>
<evidence type="ECO:0000256" key="1">
    <source>
        <dbReference type="SAM" id="MobiDB-lite"/>
    </source>
</evidence>
<evidence type="ECO:0000313" key="3">
    <source>
        <dbReference type="EMBL" id="EGC40959.1"/>
    </source>
</evidence>
<feature type="transmembrane region" description="Helical" evidence="2">
    <location>
        <begin position="6"/>
        <end position="29"/>
    </location>
</feature>
<keyword evidence="2" id="KW-0812">Transmembrane</keyword>
<name>F0U8V7_AJEC8</name>
<evidence type="ECO:0000256" key="2">
    <source>
        <dbReference type="SAM" id="Phobius"/>
    </source>
</evidence>
<protein>
    <submittedName>
        <fullName evidence="3">Predicted protein</fullName>
    </submittedName>
</protein>
<dbReference type="HOGENOM" id="CLU_1467782_0_0_1"/>
<keyword evidence="2" id="KW-0472">Membrane</keyword>
<dbReference type="EMBL" id="DS990636">
    <property type="protein sequence ID" value="EGC40959.1"/>
    <property type="molecule type" value="Genomic_DNA"/>
</dbReference>
<proteinExistence type="predicted"/>
<gene>
    <name evidence="3" type="ORF">HCEG_00321</name>
</gene>
<evidence type="ECO:0000313" key="4">
    <source>
        <dbReference type="Proteomes" id="UP000008142"/>
    </source>
</evidence>
<dbReference type="AlphaFoldDB" id="F0U8V7"/>